<reference evidence="1 2" key="1">
    <citation type="journal article" date="2016" name="Nat. Commun.">
        <title>Thousands of microbial genomes shed light on interconnected biogeochemical processes in an aquifer system.</title>
        <authorList>
            <person name="Anantharaman K."/>
            <person name="Brown C.T."/>
            <person name="Hug L.A."/>
            <person name="Sharon I."/>
            <person name="Castelle C.J."/>
            <person name="Probst A.J."/>
            <person name="Thomas B.C."/>
            <person name="Singh A."/>
            <person name="Wilkins M.J."/>
            <person name="Karaoz U."/>
            <person name="Brodie E.L."/>
            <person name="Williams K.H."/>
            <person name="Hubbard S.S."/>
            <person name="Banfield J.F."/>
        </authorList>
    </citation>
    <scope>NUCLEOTIDE SEQUENCE [LARGE SCALE GENOMIC DNA]</scope>
</reference>
<sequence length="146" mass="17439">MSDSFLRRLLIFTDETVEAQRSLEKLLPDIFTPMGYEVLTYDLHQVRERKTDVGEIINVFKPQTVLWQLSVPFRLRLEEFINAEKLKPQETRFILLSPIDESIINRVLEKQFGDQRRREIVFMPFEIDELVRSIANESIRRGKERE</sequence>
<dbReference type="AlphaFoldDB" id="A0A1F5MHD8"/>
<dbReference type="EMBL" id="MFDT01000040">
    <property type="protein sequence ID" value="OGE64785.1"/>
    <property type="molecule type" value="Genomic_DNA"/>
</dbReference>
<accession>A0A1F5MHD8</accession>
<comment type="caution">
    <text evidence="1">The sequence shown here is derived from an EMBL/GenBank/DDBJ whole genome shotgun (WGS) entry which is preliminary data.</text>
</comment>
<proteinExistence type="predicted"/>
<evidence type="ECO:0000313" key="2">
    <source>
        <dbReference type="Proteomes" id="UP000178859"/>
    </source>
</evidence>
<protein>
    <submittedName>
        <fullName evidence="1">Uncharacterized protein</fullName>
    </submittedName>
</protein>
<evidence type="ECO:0000313" key="1">
    <source>
        <dbReference type="EMBL" id="OGE64785.1"/>
    </source>
</evidence>
<gene>
    <name evidence="1" type="ORF">A3I48_01860</name>
</gene>
<name>A0A1F5MHD8_9BACT</name>
<dbReference type="Proteomes" id="UP000178859">
    <property type="component" value="Unassembled WGS sequence"/>
</dbReference>
<organism evidence="1 2">
    <name type="scientific">Candidatus Daviesbacteria bacterium RIFCSPLOWO2_02_FULL_36_7</name>
    <dbReference type="NCBI Taxonomy" id="1797792"/>
    <lineage>
        <taxon>Bacteria</taxon>
        <taxon>Candidatus Daviesiibacteriota</taxon>
    </lineage>
</organism>